<dbReference type="PROSITE" id="PS50093">
    <property type="entry name" value="PKD"/>
    <property type="match status" value="1"/>
</dbReference>
<evidence type="ECO:0000313" key="4">
    <source>
        <dbReference type="EMBL" id="UJS25750.1"/>
    </source>
</evidence>
<keyword evidence="5" id="KW-1185">Reference proteome</keyword>
<dbReference type="InterPro" id="IPR036116">
    <property type="entry name" value="FN3_sf"/>
</dbReference>
<dbReference type="CDD" id="cd00063">
    <property type="entry name" value="FN3"/>
    <property type="match status" value="1"/>
</dbReference>
<dbReference type="InterPro" id="IPR035986">
    <property type="entry name" value="PKD_dom_sf"/>
</dbReference>
<dbReference type="InterPro" id="IPR000601">
    <property type="entry name" value="PKD_dom"/>
</dbReference>
<reference evidence="4" key="1">
    <citation type="journal article" date="2022" name="Microorganisms">
        <title>Two New Species of Filamentous Sulfur Bacteria of the Genus Thiothrix, Thiothrix winogradskyi sp. nov. and 'Candidatus Thiothrix sulfatifontis' sp. nov.</title>
        <authorList>
            <person name="Ravin N.V."/>
            <person name="Rossetti S."/>
            <person name="Beletsky A.V."/>
            <person name="Kadnikov V.V."/>
            <person name="Rudenko T.S."/>
            <person name="Smolyakov D.D."/>
            <person name="Moskvitina M.I."/>
            <person name="Gureeva M.V."/>
            <person name="Mardanov A.V."/>
            <person name="Grabovich M.Y."/>
        </authorList>
    </citation>
    <scope>NUCLEOTIDE SEQUENCE</scope>
    <source>
        <strain evidence="4">CT3</strain>
    </source>
</reference>
<dbReference type="Pfam" id="PF18911">
    <property type="entry name" value="PKD_4"/>
    <property type="match status" value="1"/>
</dbReference>
<dbReference type="InterPro" id="IPR022409">
    <property type="entry name" value="PKD/Chitinase_dom"/>
</dbReference>
<dbReference type="Proteomes" id="UP001054801">
    <property type="component" value="Chromosome"/>
</dbReference>
<feature type="domain" description="PKD" evidence="2">
    <location>
        <begin position="824"/>
        <end position="883"/>
    </location>
</feature>
<dbReference type="InterPro" id="IPR003961">
    <property type="entry name" value="FN3_dom"/>
</dbReference>
<dbReference type="SUPFAM" id="SSF49299">
    <property type="entry name" value="PKD domain"/>
    <property type="match status" value="1"/>
</dbReference>
<dbReference type="CDD" id="cd00146">
    <property type="entry name" value="PKD"/>
    <property type="match status" value="1"/>
</dbReference>
<dbReference type="NCBIfam" id="NF012211">
    <property type="entry name" value="tand_rpt_95"/>
    <property type="match status" value="2"/>
</dbReference>
<accession>A0ABY3T311</accession>
<proteinExistence type="predicted"/>
<feature type="region of interest" description="Disordered" evidence="1">
    <location>
        <begin position="1202"/>
        <end position="1234"/>
    </location>
</feature>
<sequence length="1428" mass="152154">MTSILSGDRSSSVQHHKVLWLIPLLLLLALFLSGCGGSGSGDAATPTTPVVTPPVVNPPVVTPDPVTPPVVTPTNKVPSALDASATLVDGASGEISLVAVDLDGDAVSYVIVSQPAHGTLGRVGGDGKVSYTPTAGYVGADSFTYKVNDGKADSAVATVKLTVKAKTDGGTTGSTNHAPVAVAGSLTVSNSGADWVKLEATDADGDTLTFRIVTEPAHGTLRLGQGNVYIYTPNSSYEGDDSFTFVANDGKVDSAAATVAVRVYTNAADSGTPQPEQISGRVLDGYLRGAKVFWDCNGNLKIDSDEISVESGAGGHYKISAAPKASCKLLANVPATAIDEDTNKPVGKSALFGALPNNPKIITPLTSLVAFDVMTEAEMKAKFSLSLSFRTDYIQAGVSGVDQHNAARLVTVALQSVDGIVRNATPAESKTSINQAVSLVLNGNYSPKSGQPLTPAQIDAAAASIPQRSTRPLLPAVNFMINPKTTANLTKDQRDFVESVLESLREIEKKYNVVSAMRVRWNELPKEIRDELGVKSVVMPNTPEIENIRLNLRAEAEKTYKQIEIARSDATGKMADVVAKNTLSMAANSTKAALDIIPATSFAGKAMLPAKSTINLKAIIDKADKIDAFKDFLGCAGANLEVIMTIEKTYNQEIDVKQVVDATVAVAKCFAQGMNENGKLGVALLSIVKSTGSILNADQKAYLEIFKAISDMISTLFEMTGASYWGGWYDATVGTFIDGQVAKAELNEVGDKAIGVMMNEMERIHKDFLERTKDYRDLFFSARIDPYIMVDVEADFDFYSSPKSTNIQAVFTPVISDEARKKGGGSIGYEWNFGDGSGISSNSNVTHTYAKTGKYNVTFTVKSVAAGNSYSLSVTKNVQIGLSDEAIRILKMRFQYPIVIPSSKRVAAKAESATASAITTEPGDCKVAGFNFGEVANTVGVIPYDVMIYNKVTGRVRGGRSCLTDTSGNVNYDYGSDWFSNMETHGVDLAEHYMVITAGHTDRCSGKQTTIRRDDITTDFDLGEITLCTSATTDTDTDGIPDVWELENGLDPKNPADAPQDKDGDGISNLDEFKGNTDPSRLVTPQNFRATASDGKVTLTWDKVAGATNYWVCHATETIKELSSCTYANGTWVKPIATNNVEIPLQNGVKYYFRMLAENDKGYASAASEEATATPGKATTGATGKLNDTGITTCSNASTNSLPCPQADFPGQDAESGRDANQATNNDADGHRGFSFTKISSTGAELPASATAWSCVKDNVTGLMWEVKTDDGGLHDKDWTYSWYEPDGSKNSGNAGTQNGGNCGATSICDTSSYVQAVNGSGGWCGMSNWRMPTVDELFGITMLDRDSSFLTAGKLAIDATYFPNSTSTLMTANWTGYEFNEYALFWSASPLAFNGDDYAWYVDFHFGGNSGYHKSKAFQVRLVSGGR</sequence>
<evidence type="ECO:0000259" key="3">
    <source>
        <dbReference type="PROSITE" id="PS50853"/>
    </source>
</evidence>
<dbReference type="RefSeq" id="WP_236501061.1">
    <property type="nucleotide sequence ID" value="NZ_CP091244.1"/>
</dbReference>
<dbReference type="SMART" id="SM00089">
    <property type="entry name" value="PKD"/>
    <property type="match status" value="1"/>
</dbReference>
<name>A0ABY3T311_9GAMM</name>
<feature type="compositionally biased region" description="Basic and acidic residues" evidence="1">
    <location>
        <begin position="1059"/>
        <end position="1068"/>
    </location>
</feature>
<dbReference type="Gene3D" id="2.60.40.2810">
    <property type="match status" value="1"/>
</dbReference>
<feature type="domain" description="Fibronectin type-III" evidence="3">
    <location>
        <begin position="1084"/>
        <end position="1178"/>
    </location>
</feature>
<dbReference type="InterPro" id="IPR011460">
    <property type="entry name" value="Lcl_C"/>
</dbReference>
<dbReference type="Pfam" id="PF07603">
    <property type="entry name" value="Lcl_C"/>
    <property type="match status" value="1"/>
</dbReference>
<dbReference type="InterPro" id="IPR013783">
    <property type="entry name" value="Ig-like_fold"/>
</dbReference>
<dbReference type="SUPFAM" id="SSF49265">
    <property type="entry name" value="Fibronectin type III"/>
    <property type="match status" value="1"/>
</dbReference>
<evidence type="ECO:0000256" key="1">
    <source>
        <dbReference type="SAM" id="MobiDB-lite"/>
    </source>
</evidence>
<protein>
    <submittedName>
        <fullName evidence="4">Ig-like domain-containing protein</fullName>
    </submittedName>
</protein>
<dbReference type="Gene3D" id="2.60.40.3440">
    <property type="match status" value="1"/>
</dbReference>
<gene>
    <name evidence="4" type="ORF">L2Y54_06825</name>
</gene>
<dbReference type="SMART" id="SM00060">
    <property type="entry name" value="FN3"/>
    <property type="match status" value="1"/>
</dbReference>
<feature type="region of interest" description="Disordered" evidence="1">
    <location>
        <begin position="1048"/>
        <end position="1068"/>
    </location>
</feature>
<evidence type="ECO:0000313" key="5">
    <source>
        <dbReference type="Proteomes" id="UP001054801"/>
    </source>
</evidence>
<dbReference type="Gene3D" id="2.60.40.10">
    <property type="entry name" value="Immunoglobulins"/>
    <property type="match status" value="2"/>
</dbReference>
<dbReference type="PROSITE" id="PS50853">
    <property type="entry name" value="FN3"/>
    <property type="match status" value="1"/>
</dbReference>
<organism evidence="4 5">
    <name type="scientific">Thiothrix winogradskyi</name>
    <dbReference type="NCBI Taxonomy" id="96472"/>
    <lineage>
        <taxon>Bacteria</taxon>
        <taxon>Pseudomonadati</taxon>
        <taxon>Pseudomonadota</taxon>
        <taxon>Gammaproteobacteria</taxon>
        <taxon>Thiotrichales</taxon>
        <taxon>Thiotrichaceae</taxon>
        <taxon>Thiothrix</taxon>
    </lineage>
</organism>
<evidence type="ECO:0000259" key="2">
    <source>
        <dbReference type="PROSITE" id="PS50093"/>
    </source>
</evidence>
<dbReference type="EMBL" id="CP091244">
    <property type="protein sequence ID" value="UJS25750.1"/>
    <property type="molecule type" value="Genomic_DNA"/>
</dbReference>
<dbReference type="Pfam" id="PF17963">
    <property type="entry name" value="Big_9"/>
    <property type="match status" value="2"/>
</dbReference>